<dbReference type="CDD" id="cd00093">
    <property type="entry name" value="HTH_XRE"/>
    <property type="match status" value="1"/>
</dbReference>
<keyword evidence="1" id="KW-0238">DNA-binding</keyword>
<dbReference type="InterPro" id="IPR013096">
    <property type="entry name" value="Cupin_2"/>
</dbReference>
<name>A0ABW4PV53_9MICO</name>
<sequence>MTQETSVVDDLVRKRLRALRLARGLSLGDLAERTHLSPATLSRLETGSRRLALDQLVLLSRALDTSLDQLVAAEAEDVVIAPVRDHGQDGGLRWTLRDSPDTTVLRRRFTAPPGTPAGATSAATGAPATMASAQRAHPGREWLLVLSGTALLHLGTRSVRVERDHVAEFPTMLPHALGAADSRPCEVVMVFDREARRAHPG</sequence>
<gene>
    <name evidence="3" type="ORF">ACFSDA_03670</name>
</gene>
<protein>
    <submittedName>
        <fullName evidence="3">XRE family transcriptional regulator</fullName>
    </submittedName>
</protein>
<evidence type="ECO:0000259" key="2">
    <source>
        <dbReference type="PROSITE" id="PS50943"/>
    </source>
</evidence>
<dbReference type="InterPro" id="IPR011051">
    <property type="entry name" value="RmlC_Cupin_sf"/>
</dbReference>
<proteinExistence type="predicted"/>
<dbReference type="Pfam" id="PF01381">
    <property type="entry name" value="HTH_3"/>
    <property type="match status" value="1"/>
</dbReference>
<organism evidence="3 4">
    <name type="scientific">Brachybacterium rhamnosum</name>
    <dbReference type="NCBI Taxonomy" id="173361"/>
    <lineage>
        <taxon>Bacteria</taxon>
        <taxon>Bacillati</taxon>
        <taxon>Actinomycetota</taxon>
        <taxon>Actinomycetes</taxon>
        <taxon>Micrococcales</taxon>
        <taxon>Dermabacteraceae</taxon>
        <taxon>Brachybacterium</taxon>
    </lineage>
</organism>
<dbReference type="SMART" id="SM00530">
    <property type="entry name" value="HTH_XRE"/>
    <property type="match status" value="1"/>
</dbReference>
<dbReference type="PROSITE" id="PS50943">
    <property type="entry name" value="HTH_CROC1"/>
    <property type="match status" value="1"/>
</dbReference>
<dbReference type="Gene3D" id="1.10.260.40">
    <property type="entry name" value="lambda repressor-like DNA-binding domains"/>
    <property type="match status" value="1"/>
</dbReference>
<evidence type="ECO:0000313" key="3">
    <source>
        <dbReference type="EMBL" id="MFD1834167.1"/>
    </source>
</evidence>
<accession>A0ABW4PV53</accession>
<dbReference type="InterPro" id="IPR001387">
    <property type="entry name" value="Cro/C1-type_HTH"/>
</dbReference>
<dbReference type="Gene3D" id="2.60.120.10">
    <property type="entry name" value="Jelly Rolls"/>
    <property type="match status" value="1"/>
</dbReference>
<dbReference type="InterPro" id="IPR010982">
    <property type="entry name" value="Lambda_DNA-bd_dom_sf"/>
</dbReference>
<dbReference type="SUPFAM" id="SSF51182">
    <property type="entry name" value="RmlC-like cupins"/>
    <property type="match status" value="1"/>
</dbReference>
<dbReference type="PANTHER" id="PTHR46797">
    <property type="entry name" value="HTH-TYPE TRANSCRIPTIONAL REGULATOR"/>
    <property type="match status" value="1"/>
</dbReference>
<comment type="caution">
    <text evidence="3">The sequence shown here is derived from an EMBL/GenBank/DDBJ whole genome shotgun (WGS) entry which is preliminary data.</text>
</comment>
<dbReference type="EMBL" id="JBHUFL010000002">
    <property type="protein sequence ID" value="MFD1834167.1"/>
    <property type="molecule type" value="Genomic_DNA"/>
</dbReference>
<reference evidence="4" key="1">
    <citation type="journal article" date="2019" name="Int. J. Syst. Evol. Microbiol.">
        <title>The Global Catalogue of Microorganisms (GCM) 10K type strain sequencing project: providing services to taxonomists for standard genome sequencing and annotation.</title>
        <authorList>
            <consortium name="The Broad Institute Genomics Platform"/>
            <consortium name="The Broad Institute Genome Sequencing Center for Infectious Disease"/>
            <person name="Wu L."/>
            <person name="Ma J."/>
        </authorList>
    </citation>
    <scope>NUCLEOTIDE SEQUENCE [LARGE SCALE GENOMIC DNA]</scope>
    <source>
        <strain evidence="4">JCM 11650</strain>
    </source>
</reference>
<keyword evidence="4" id="KW-1185">Reference proteome</keyword>
<dbReference type="CDD" id="cd02209">
    <property type="entry name" value="cupin_XRE_C"/>
    <property type="match status" value="1"/>
</dbReference>
<dbReference type="Proteomes" id="UP001597280">
    <property type="component" value="Unassembled WGS sequence"/>
</dbReference>
<dbReference type="InterPro" id="IPR050807">
    <property type="entry name" value="TransReg_Diox_bact_type"/>
</dbReference>
<dbReference type="SUPFAM" id="SSF47413">
    <property type="entry name" value="lambda repressor-like DNA-binding domains"/>
    <property type="match status" value="1"/>
</dbReference>
<evidence type="ECO:0000256" key="1">
    <source>
        <dbReference type="ARBA" id="ARBA00023125"/>
    </source>
</evidence>
<dbReference type="PANTHER" id="PTHR46797:SF1">
    <property type="entry name" value="METHYLPHOSPHONATE SYNTHASE"/>
    <property type="match status" value="1"/>
</dbReference>
<dbReference type="InterPro" id="IPR014710">
    <property type="entry name" value="RmlC-like_jellyroll"/>
</dbReference>
<dbReference type="Pfam" id="PF07883">
    <property type="entry name" value="Cupin_2"/>
    <property type="match status" value="1"/>
</dbReference>
<evidence type="ECO:0000313" key="4">
    <source>
        <dbReference type="Proteomes" id="UP001597280"/>
    </source>
</evidence>
<dbReference type="RefSeq" id="WP_137769060.1">
    <property type="nucleotide sequence ID" value="NZ_BAAAIS010000002.1"/>
</dbReference>
<feature type="domain" description="HTH cro/C1-type" evidence="2">
    <location>
        <begin position="16"/>
        <end position="70"/>
    </location>
</feature>